<dbReference type="Proteomes" id="UP000254220">
    <property type="component" value="Unassembled WGS sequence"/>
</dbReference>
<dbReference type="Gene3D" id="2.60.40.2500">
    <property type="match status" value="1"/>
</dbReference>
<dbReference type="InterPro" id="IPR010258">
    <property type="entry name" value="Conjugal_tfr_TrbG/VirB9/CagX"/>
</dbReference>
<evidence type="ECO:0000256" key="2">
    <source>
        <dbReference type="ARBA" id="ARBA00022729"/>
    </source>
</evidence>
<keyword evidence="2 3" id="KW-0732">Signal</keyword>
<dbReference type="RefSeq" id="WP_079777055.1">
    <property type="nucleotide sequence ID" value="NZ_DADWZK010000037.1"/>
</dbReference>
<evidence type="ECO:0000313" key="4">
    <source>
        <dbReference type="EMBL" id="SUI48637.1"/>
    </source>
</evidence>
<dbReference type="AlphaFoldDB" id="A0A379YRA6"/>
<name>A0A379YRA6_SALER</name>
<dbReference type="Pfam" id="PF03524">
    <property type="entry name" value="CagX"/>
    <property type="match status" value="1"/>
</dbReference>
<dbReference type="InterPro" id="IPR038161">
    <property type="entry name" value="VirB9/CagX/TrbG_C_sf"/>
</dbReference>
<protein>
    <submittedName>
        <fullName evidence="4">Conjugal transfer outer membrane protein</fullName>
    </submittedName>
</protein>
<feature type="signal peptide" evidence="3">
    <location>
        <begin position="1"/>
        <end position="21"/>
    </location>
</feature>
<proteinExistence type="inferred from homology"/>
<dbReference type="InterPro" id="IPR033645">
    <property type="entry name" value="VirB9/CagX/TrbG_C"/>
</dbReference>
<comment type="similarity">
    <text evidence="1">Belongs to the TrbG/VirB9 family.</text>
</comment>
<evidence type="ECO:0000256" key="1">
    <source>
        <dbReference type="ARBA" id="ARBA00006135"/>
    </source>
</evidence>
<reference evidence="4 5" key="1">
    <citation type="submission" date="2018-06" db="EMBL/GenBank/DDBJ databases">
        <authorList>
            <consortium name="Pathogen Informatics"/>
            <person name="Doyle S."/>
        </authorList>
    </citation>
    <scope>NUCLEOTIDE SEQUENCE [LARGE SCALE GENOMIC DNA]</scope>
    <source>
        <strain evidence="4 5">NCTC12420</strain>
    </source>
</reference>
<sequence length="267" mass="29806">MFKAKILALALSTCAIVPAFAVSTPTPSSKDSRVLYANYDPSNVVQLYGVIGRQTFVKFDNDERVLDLAGGDTSAWEIGVIAAGNGFFIKPKTSLDPNTNITIVTNKRFYNFDLKLTKSRAMYTIVFRYPEQEAKQSNAIRTASRVSGLFAESKGKVRNHNYWLQGPEAMTPIQVWDDGRFTYFKFSPGQDIPAFYYVDDQGNESLAEAHPDGNEVVSIARLEKKFVLRNGDGVACVYNKGWSRYAKFSEYSKTVSPDVQRVIKGAE</sequence>
<organism evidence="4 5">
    <name type="scientific">Salmonella enterica subsp. indica</name>
    <dbReference type="NCBI Taxonomy" id="59207"/>
    <lineage>
        <taxon>Bacteria</taxon>
        <taxon>Pseudomonadati</taxon>
        <taxon>Pseudomonadota</taxon>
        <taxon>Gammaproteobacteria</taxon>
        <taxon>Enterobacterales</taxon>
        <taxon>Enterobacteriaceae</taxon>
        <taxon>Salmonella</taxon>
    </lineage>
</organism>
<accession>A0A379YRA6</accession>
<evidence type="ECO:0000256" key="3">
    <source>
        <dbReference type="SAM" id="SignalP"/>
    </source>
</evidence>
<evidence type="ECO:0000313" key="5">
    <source>
        <dbReference type="Proteomes" id="UP000254220"/>
    </source>
</evidence>
<dbReference type="EMBL" id="UGYB01000005">
    <property type="protein sequence ID" value="SUI48637.1"/>
    <property type="molecule type" value="Genomic_DNA"/>
</dbReference>
<feature type="chain" id="PRO_5016928894" evidence="3">
    <location>
        <begin position="22"/>
        <end position="267"/>
    </location>
</feature>
<dbReference type="CDD" id="cd06911">
    <property type="entry name" value="VirB9_CagX_TrbG"/>
    <property type="match status" value="1"/>
</dbReference>
<gene>
    <name evidence="4" type="primary">virB9</name>
    <name evidence="4" type="ORF">NCTC12420_05138</name>
</gene>